<name>A0A0U5EZJ4_9PROT</name>
<accession>A0A0U5EZJ4</accession>
<dbReference type="RefSeq" id="WP_058987818.1">
    <property type="nucleotide sequence ID" value="NZ_LN606600.1"/>
</dbReference>
<dbReference type="EMBL" id="LN606600">
    <property type="protein sequence ID" value="CEF41112.1"/>
    <property type="molecule type" value="Genomic_DNA"/>
</dbReference>
<dbReference type="Proteomes" id="UP000056109">
    <property type="component" value="Chromosome I"/>
</dbReference>
<dbReference type="KEGG" id="asz:ASN_1777"/>
<gene>
    <name evidence="1" type="ORF">ASN_1777</name>
</gene>
<proteinExistence type="predicted"/>
<dbReference type="AlphaFoldDB" id="A0A0U5EZJ4"/>
<protein>
    <submittedName>
        <fullName evidence="1">Uncharacterized protein</fullName>
    </submittedName>
</protein>
<sequence>MPFQNQVNQELAYGVPGTFASNNPDASAVPPEGAYVAGTGGCTIAAFGWDQGDGTVLNAPPASTTSYTVTALAVGAGGTGYAVGDTAAFAGGKATVSTIGTGGVVTAVTLQSATAQSTDPTATGVATTTNGSGSGLTLNVTGTSSTTAAGAPTGLVFNDRSAWISDIYDEATMVMPQGYMVDLKTAGDYFAAATTAATAGQKVFASTTDGTLSTGAAGATVTGAVETNFYVTLGGSAGETITISTWSRG</sequence>
<dbReference type="PATRIC" id="fig|446692.3.peg.1821"/>
<keyword evidence="2" id="KW-1185">Reference proteome</keyword>
<reference evidence="2" key="1">
    <citation type="submission" date="2014-09" db="EMBL/GenBank/DDBJ databases">
        <authorList>
            <person name="Illeghems K.G."/>
        </authorList>
    </citation>
    <scope>NUCLEOTIDE SEQUENCE [LARGE SCALE GENOMIC DNA]</scope>
    <source>
        <strain evidence="2">108B</strain>
    </source>
</reference>
<dbReference type="InterPro" id="IPR056914">
    <property type="entry name" value="Gp53-like"/>
</dbReference>
<dbReference type="GeneID" id="34782837"/>
<dbReference type="Pfam" id="PF23982">
    <property type="entry name" value="XM1_gp53_minor_capsid"/>
    <property type="match status" value="1"/>
</dbReference>
<organism evidence="1 2">
    <name type="scientific">Acetobacter senegalensis</name>
    <dbReference type="NCBI Taxonomy" id="446692"/>
    <lineage>
        <taxon>Bacteria</taxon>
        <taxon>Pseudomonadati</taxon>
        <taxon>Pseudomonadota</taxon>
        <taxon>Alphaproteobacteria</taxon>
        <taxon>Acetobacterales</taxon>
        <taxon>Acetobacteraceae</taxon>
        <taxon>Acetobacter</taxon>
    </lineage>
</organism>
<evidence type="ECO:0000313" key="1">
    <source>
        <dbReference type="EMBL" id="CEF41112.1"/>
    </source>
</evidence>
<evidence type="ECO:0000313" key="2">
    <source>
        <dbReference type="Proteomes" id="UP000056109"/>
    </source>
</evidence>